<evidence type="ECO:0000313" key="4">
    <source>
        <dbReference type="Proteomes" id="UP001318860"/>
    </source>
</evidence>
<gene>
    <name evidence="3" type="ORF">DH2020_016768</name>
    <name evidence="2" type="ORF">DH2020_041535</name>
    <name evidence="1" type="ORF">DH2020_041647</name>
</gene>
<dbReference type="EMBL" id="JABTTQ020000009">
    <property type="protein sequence ID" value="KAK6149243.1"/>
    <property type="molecule type" value="Genomic_DNA"/>
</dbReference>
<dbReference type="PANTHER" id="PTHR34561:SF1">
    <property type="entry name" value="NADH DEHYDROGENASE [UBIQUINONE] 1 ALPHA SUBCOMPLEX ASSEMBLY FACTOR 8"/>
    <property type="match status" value="1"/>
</dbReference>
<protein>
    <recommendedName>
        <fullName evidence="5">IMS import disulfide relay-system CHCH-CHCH-like Cx9C domain-containing protein</fullName>
    </recommendedName>
</protein>
<accession>A0ABR0URU0</accession>
<dbReference type="EMBL" id="JABTTQ020002319">
    <property type="protein sequence ID" value="KAK6124721.1"/>
    <property type="molecule type" value="Genomic_DNA"/>
</dbReference>
<dbReference type="Gene3D" id="1.10.287.2900">
    <property type="match status" value="1"/>
</dbReference>
<organism evidence="2 4">
    <name type="scientific">Rehmannia glutinosa</name>
    <name type="common">Chinese foxglove</name>
    <dbReference type="NCBI Taxonomy" id="99300"/>
    <lineage>
        <taxon>Eukaryota</taxon>
        <taxon>Viridiplantae</taxon>
        <taxon>Streptophyta</taxon>
        <taxon>Embryophyta</taxon>
        <taxon>Tracheophyta</taxon>
        <taxon>Spermatophyta</taxon>
        <taxon>Magnoliopsida</taxon>
        <taxon>eudicotyledons</taxon>
        <taxon>Gunneridae</taxon>
        <taxon>Pentapetalae</taxon>
        <taxon>asterids</taxon>
        <taxon>lamiids</taxon>
        <taxon>Lamiales</taxon>
        <taxon>Orobanchaceae</taxon>
        <taxon>Rehmannieae</taxon>
        <taxon>Rehmannia</taxon>
    </lineage>
</organism>
<proteinExistence type="predicted"/>
<reference evidence="2 4" key="1">
    <citation type="journal article" date="2021" name="Comput. Struct. Biotechnol. J.">
        <title>De novo genome assembly of the potent medicinal plant Rehmannia glutinosa using nanopore technology.</title>
        <authorList>
            <person name="Ma L."/>
            <person name="Dong C."/>
            <person name="Song C."/>
            <person name="Wang X."/>
            <person name="Zheng X."/>
            <person name="Niu Y."/>
            <person name="Chen S."/>
            <person name="Feng W."/>
        </authorList>
    </citation>
    <scope>NUCLEOTIDE SEQUENCE [LARGE SCALE GENOMIC DNA]</scope>
    <source>
        <strain evidence="2">DH-2019</strain>
    </source>
</reference>
<name>A0ABR0URU0_REHGL</name>
<evidence type="ECO:0000313" key="1">
    <source>
        <dbReference type="EMBL" id="KAK6124606.1"/>
    </source>
</evidence>
<dbReference type="Proteomes" id="UP001318860">
    <property type="component" value="Unassembled WGS sequence"/>
</dbReference>
<dbReference type="PANTHER" id="PTHR34561">
    <property type="entry name" value="NADH DEHYDROGENASE [UBIQUINONE] 1 ALPHA SUBCOMPLEX ASSEMBLY FACTOR 8"/>
    <property type="match status" value="1"/>
</dbReference>
<comment type="caution">
    <text evidence="2">The sequence shown here is derived from an EMBL/GenBank/DDBJ whole genome shotgun (WGS) entry which is preliminary data.</text>
</comment>
<sequence length="57" mass="6449">MKDKNYAKTSFLKRVLVNCSAQAKQYGSCVSSRVPEVEQDMCLKEFLALKSCMQNVV</sequence>
<evidence type="ECO:0000313" key="2">
    <source>
        <dbReference type="EMBL" id="KAK6124721.1"/>
    </source>
</evidence>
<dbReference type="EMBL" id="JABTTQ020002348">
    <property type="protein sequence ID" value="KAK6124606.1"/>
    <property type="molecule type" value="Genomic_DNA"/>
</dbReference>
<reference evidence="2" key="2">
    <citation type="submission" date="2024-01" db="EMBL/GenBank/DDBJ databases">
        <authorList>
            <person name="Ma L."/>
        </authorList>
    </citation>
    <scope>NUCLEOTIDE SEQUENCE</scope>
    <source>
        <strain evidence="2">DH-2019</strain>
        <tissue evidence="2">Leaves</tissue>
    </source>
</reference>
<keyword evidence="4" id="KW-1185">Reference proteome</keyword>
<evidence type="ECO:0008006" key="5">
    <source>
        <dbReference type="Google" id="ProtNLM"/>
    </source>
</evidence>
<dbReference type="InterPro" id="IPR034595">
    <property type="entry name" value="NDUFAF8"/>
</dbReference>
<evidence type="ECO:0000313" key="3">
    <source>
        <dbReference type="EMBL" id="KAK6149243.1"/>
    </source>
</evidence>